<dbReference type="PANTHER" id="PTHR12475">
    <property type="match status" value="1"/>
</dbReference>
<reference evidence="3 4" key="1">
    <citation type="submission" date="2014-11" db="EMBL/GenBank/DDBJ databases">
        <authorList>
            <person name="Wibberg Daniel"/>
        </authorList>
    </citation>
    <scope>NUCLEOTIDE SEQUENCE [LARGE SCALE GENOMIC DNA]</scope>
    <source>
        <strain evidence="3">Rhizoctonia solani AG1-IB 7/3/14</strain>
    </source>
</reference>
<feature type="region of interest" description="Disordered" evidence="2">
    <location>
        <begin position="187"/>
        <end position="224"/>
    </location>
</feature>
<sequence>MFKSIGSLLRLEDLIASDVPLILKVIKWVGFVVLVLNFKSFPGVWHILMPLLKHRLSGLLNRRGGGSEWWTSVSPVGRSVFPTPDGSDKGALVVLECRATLDDCDWIGHLSNSSYAKNLDPARMRMLLSWFPAFFDDGGMAALGAAHYQYIKEIRMNAKYEIRLSIGAWEDKWVYCVAKFVSHTKQKSTSKSQRSDSSSTQTPFIPSVSTLPTPSVSTLPTPSVTEAPTPAELVASKSQDKTVFDTSIVDKALFSVEEKKQVLQTHDTDGALIHCIAVSAICFKHGRITVPPNIVLATSGYSLTEPGDTNNWLCARRLRERGRVAMSEFFRGGWKSEDNKFWEVVPKVETERIKRLAELKKLTEGMNGLRV</sequence>
<evidence type="ECO:0000256" key="1">
    <source>
        <dbReference type="ARBA" id="ARBA00038476"/>
    </source>
</evidence>
<dbReference type="Proteomes" id="UP000059188">
    <property type="component" value="Unassembled WGS sequence"/>
</dbReference>
<evidence type="ECO:0000313" key="4">
    <source>
        <dbReference type="Proteomes" id="UP000059188"/>
    </source>
</evidence>
<evidence type="ECO:0000313" key="3">
    <source>
        <dbReference type="EMBL" id="CEL58631.1"/>
    </source>
</evidence>
<dbReference type="SUPFAM" id="SSF54637">
    <property type="entry name" value="Thioesterase/thiol ester dehydrase-isomerase"/>
    <property type="match status" value="1"/>
</dbReference>
<dbReference type="Pfam" id="PF13279">
    <property type="entry name" value="4HBT_2"/>
    <property type="match status" value="1"/>
</dbReference>
<dbReference type="Gene3D" id="3.10.129.10">
    <property type="entry name" value="Hotdog Thioesterase"/>
    <property type="match status" value="1"/>
</dbReference>
<keyword evidence="4" id="KW-1185">Reference proteome</keyword>
<dbReference type="EMBL" id="LN679132">
    <property type="protein sequence ID" value="CEL58631.1"/>
    <property type="molecule type" value="Genomic_DNA"/>
</dbReference>
<gene>
    <name evidence="3" type="ORF">RSOLAG1IB_08693</name>
</gene>
<evidence type="ECO:0000256" key="2">
    <source>
        <dbReference type="SAM" id="MobiDB-lite"/>
    </source>
</evidence>
<dbReference type="AlphaFoldDB" id="A0A0B7FL08"/>
<comment type="similarity">
    <text evidence="1">Belongs to the lcsJ thioesterase family.</text>
</comment>
<dbReference type="InterPro" id="IPR051490">
    <property type="entry name" value="THEM6_lcsJ_thioesterase"/>
</dbReference>
<dbReference type="PANTHER" id="PTHR12475:SF4">
    <property type="entry name" value="PROTEIN THEM6"/>
    <property type="match status" value="1"/>
</dbReference>
<dbReference type="OrthoDB" id="265761at2759"/>
<protein>
    <submittedName>
        <fullName evidence="3">Uncharacterized protein</fullName>
    </submittedName>
</protein>
<name>A0A0B7FL08_THACB</name>
<organism evidence="3 4">
    <name type="scientific">Thanatephorus cucumeris (strain AG1-IB / isolate 7/3/14)</name>
    <name type="common">Lettuce bottom rot fungus</name>
    <name type="synonym">Rhizoctonia solani</name>
    <dbReference type="NCBI Taxonomy" id="1108050"/>
    <lineage>
        <taxon>Eukaryota</taxon>
        <taxon>Fungi</taxon>
        <taxon>Dikarya</taxon>
        <taxon>Basidiomycota</taxon>
        <taxon>Agaricomycotina</taxon>
        <taxon>Agaricomycetes</taxon>
        <taxon>Cantharellales</taxon>
        <taxon>Ceratobasidiaceae</taxon>
        <taxon>Rhizoctonia</taxon>
        <taxon>Rhizoctonia solani AG-1</taxon>
    </lineage>
</organism>
<dbReference type="InterPro" id="IPR029069">
    <property type="entry name" value="HotDog_dom_sf"/>
</dbReference>
<proteinExistence type="inferred from homology"/>
<feature type="compositionally biased region" description="Low complexity" evidence="2">
    <location>
        <begin position="189"/>
        <end position="224"/>
    </location>
</feature>
<accession>A0A0B7FL08</accession>